<sequence>MSRHSELVKIERTGLEVTKLSLGTAPLGGLFTSVPEADSDGVIAAAFDANINFFDTAPLYGSGRAEVRLGRGLNAAKRPYILSTKVGRVLNPVSGVSNAGGLAGFADADTSVEPVFDYSRAGVRRSFEESLKRLNVDRIDVALIHDADDRIDEAIKYAYPALEEMRAEGMVSTIGVGMNFCSPTIKAVVETDIDIVLIAGRYSLLDQSSQEQLFKETMKRKVSVMIGGVYNSGILANPVAGATFHYAPAPDEIIAKAQKIRDLLATFNVSLTAAAIQFPLRHPAVTTVLTGSRSPKELLANIADFDSEVPAEAWAALETAGLIPPID</sequence>
<dbReference type="GO" id="GO:0005829">
    <property type="term" value="C:cytosol"/>
    <property type="evidence" value="ECO:0007669"/>
    <property type="project" value="TreeGrafter"/>
</dbReference>
<dbReference type="InterPro" id="IPR020471">
    <property type="entry name" value="AKR"/>
</dbReference>
<dbReference type="CDD" id="cd19152">
    <property type="entry name" value="AKR_AKR15A"/>
    <property type="match status" value="1"/>
</dbReference>
<gene>
    <name evidence="2" type="ORF">UFOPK4209_00387</name>
</gene>
<dbReference type="AlphaFoldDB" id="A0A6J7S681"/>
<dbReference type="Pfam" id="PF00248">
    <property type="entry name" value="Aldo_ket_red"/>
    <property type="match status" value="1"/>
</dbReference>
<dbReference type="SUPFAM" id="SSF51430">
    <property type="entry name" value="NAD(P)-linked oxidoreductase"/>
    <property type="match status" value="1"/>
</dbReference>
<proteinExistence type="predicted"/>
<evidence type="ECO:0000313" key="2">
    <source>
        <dbReference type="EMBL" id="CAB5036078.1"/>
    </source>
</evidence>
<reference evidence="2" key="1">
    <citation type="submission" date="2020-05" db="EMBL/GenBank/DDBJ databases">
        <authorList>
            <person name="Chiriac C."/>
            <person name="Salcher M."/>
            <person name="Ghai R."/>
            <person name="Kavagutti S V."/>
        </authorList>
    </citation>
    <scope>NUCLEOTIDE SEQUENCE</scope>
</reference>
<dbReference type="PANTHER" id="PTHR42686">
    <property type="entry name" value="GH17980P-RELATED"/>
    <property type="match status" value="1"/>
</dbReference>
<dbReference type="InterPro" id="IPR023210">
    <property type="entry name" value="NADP_OxRdtase_dom"/>
</dbReference>
<dbReference type="PANTHER" id="PTHR42686:SF1">
    <property type="entry name" value="GH17980P-RELATED"/>
    <property type="match status" value="1"/>
</dbReference>
<feature type="domain" description="NADP-dependent oxidoreductase" evidence="1">
    <location>
        <begin position="19"/>
        <end position="318"/>
    </location>
</feature>
<evidence type="ECO:0000259" key="1">
    <source>
        <dbReference type="Pfam" id="PF00248"/>
    </source>
</evidence>
<dbReference type="GO" id="GO:0016491">
    <property type="term" value="F:oxidoreductase activity"/>
    <property type="evidence" value="ECO:0007669"/>
    <property type="project" value="InterPro"/>
</dbReference>
<accession>A0A6J7S681</accession>
<dbReference type="EMBL" id="CAFBPY010000041">
    <property type="protein sequence ID" value="CAB5036078.1"/>
    <property type="molecule type" value="Genomic_DNA"/>
</dbReference>
<dbReference type="InterPro" id="IPR036812">
    <property type="entry name" value="NAD(P)_OxRdtase_dom_sf"/>
</dbReference>
<dbReference type="Gene3D" id="3.20.20.100">
    <property type="entry name" value="NADP-dependent oxidoreductase domain"/>
    <property type="match status" value="1"/>
</dbReference>
<protein>
    <submittedName>
        <fullName evidence="2">Unannotated protein</fullName>
    </submittedName>
</protein>
<name>A0A6J7S681_9ZZZZ</name>
<organism evidence="2">
    <name type="scientific">freshwater metagenome</name>
    <dbReference type="NCBI Taxonomy" id="449393"/>
    <lineage>
        <taxon>unclassified sequences</taxon>
        <taxon>metagenomes</taxon>
        <taxon>ecological metagenomes</taxon>
    </lineage>
</organism>